<evidence type="ECO:0000256" key="1">
    <source>
        <dbReference type="SAM" id="Phobius"/>
    </source>
</evidence>
<keyword evidence="1" id="KW-0812">Transmembrane</keyword>
<evidence type="ECO:0000313" key="2">
    <source>
        <dbReference type="EMBL" id="RAV20651.1"/>
    </source>
</evidence>
<dbReference type="Proteomes" id="UP000250369">
    <property type="component" value="Unassembled WGS sequence"/>
</dbReference>
<proteinExistence type="predicted"/>
<dbReference type="AlphaFoldDB" id="A0A329ML53"/>
<dbReference type="OrthoDB" id="9769590at2"/>
<dbReference type="PANTHER" id="PTHR38442">
    <property type="entry name" value="INNER MEMBRANE PROTEIN-RELATED"/>
    <property type="match status" value="1"/>
</dbReference>
<reference evidence="2 3" key="1">
    <citation type="journal article" date="2009" name="Int. J. Syst. Evol. Microbiol.">
        <title>Paenibacillus contaminans sp. nov., isolated from a contaminated laboratory plate.</title>
        <authorList>
            <person name="Chou J.H."/>
            <person name="Lee J.H."/>
            <person name="Lin M.C."/>
            <person name="Chang P.S."/>
            <person name="Arun A.B."/>
            <person name="Young C.C."/>
            <person name="Chen W.M."/>
        </authorList>
    </citation>
    <scope>NUCLEOTIDE SEQUENCE [LARGE SCALE GENOMIC DNA]</scope>
    <source>
        <strain evidence="2 3">CKOBP-6</strain>
    </source>
</reference>
<dbReference type="EMBL" id="QMFB01000007">
    <property type="protein sequence ID" value="RAV20651.1"/>
    <property type="molecule type" value="Genomic_DNA"/>
</dbReference>
<feature type="transmembrane region" description="Helical" evidence="1">
    <location>
        <begin position="391"/>
        <end position="410"/>
    </location>
</feature>
<keyword evidence="1" id="KW-0472">Membrane</keyword>
<dbReference type="RefSeq" id="WP_113031509.1">
    <property type="nucleotide sequence ID" value="NZ_QMFB01000007.1"/>
</dbReference>
<sequence>MNTRNIAGFSLAFMGIGFIATLFLPDSLYTTLLQGGFEAGLVGGIADWFAVTALFRHPLGIPIPHTSLLLKNRGKIVNSLISAMENELLNKESITQKLSKMNLFQIISSALAKLVLKKNVRKKTLSFLQTALNQLPLERLAPVIHAYLIRYFENKDIQPIVQSVLHTATREGWDEKALDKALELGRDWAAKRETEIMLGKIAYGKLNELQVGGLMGFAVQAFIGFMNEEKLGGMIQGMLISGLRELRHPDNPYRNQLLFELNNQAERLANDEAVISKLKGWLETKAGSAQTEAFILDRLQDIREAIIAKLAEDERKGGRFVIQAFRFGVNKMKTMPELTEQWETGLRVFLVDLVEKNHFRIGVLVRDNLDKLDDQTLVQMLEQKIGGDLQWIRVNGALCGFLVGLVLSLFHL</sequence>
<dbReference type="PANTHER" id="PTHR38442:SF1">
    <property type="entry name" value="INNER MEMBRANE PROTEIN"/>
    <property type="match status" value="1"/>
</dbReference>
<protein>
    <submittedName>
        <fullName evidence="2">DUF445 domain-containing protein</fullName>
    </submittedName>
</protein>
<gene>
    <name evidence="2" type="ORF">DQG23_14145</name>
</gene>
<feature type="transmembrane region" description="Helical" evidence="1">
    <location>
        <begin position="6"/>
        <end position="24"/>
    </location>
</feature>
<name>A0A329ML53_9BACL</name>
<dbReference type="Pfam" id="PF04286">
    <property type="entry name" value="DUF445"/>
    <property type="match status" value="1"/>
</dbReference>
<accession>A0A329ML53</accession>
<keyword evidence="3" id="KW-1185">Reference proteome</keyword>
<evidence type="ECO:0000313" key="3">
    <source>
        <dbReference type="Proteomes" id="UP000250369"/>
    </source>
</evidence>
<keyword evidence="1" id="KW-1133">Transmembrane helix</keyword>
<comment type="caution">
    <text evidence="2">The sequence shown here is derived from an EMBL/GenBank/DDBJ whole genome shotgun (WGS) entry which is preliminary data.</text>
</comment>
<dbReference type="InterPro" id="IPR007383">
    <property type="entry name" value="DUF445"/>
</dbReference>
<organism evidence="2 3">
    <name type="scientific">Paenibacillus contaminans</name>
    <dbReference type="NCBI Taxonomy" id="450362"/>
    <lineage>
        <taxon>Bacteria</taxon>
        <taxon>Bacillati</taxon>
        <taxon>Bacillota</taxon>
        <taxon>Bacilli</taxon>
        <taxon>Bacillales</taxon>
        <taxon>Paenibacillaceae</taxon>
        <taxon>Paenibacillus</taxon>
    </lineage>
</organism>
<dbReference type="GO" id="GO:0005886">
    <property type="term" value="C:plasma membrane"/>
    <property type="evidence" value="ECO:0007669"/>
    <property type="project" value="TreeGrafter"/>
</dbReference>